<proteinExistence type="predicted"/>
<dbReference type="AlphaFoldDB" id="A0A7V8V4R6"/>
<reference evidence="2 3" key="1">
    <citation type="submission" date="2020-05" db="EMBL/GenBank/DDBJ databases">
        <title>Bremerella alba sp. nov., a novel planctomycete isolated from the surface of the macroalga Fucus spiralis.</title>
        <authorList>
            <person name="Godinho O."/>
            <person name="Botelho R."/>
            <person name="Albuquerque L."/>
            <person name="Wiegand S."/>
            <person name="Da Costa M.S."/>
            <person name="Lobo-Da-Cunha A."/>
            <person name="Jogler C."/>
            <person name="Lage O.M."/>
        </authorList>
    </citation>
    <scope>NUCLEOTIDE SEQUENCE [LARGE SCALE GENOMIC DNA]</scope>
    <source>
        <strain evidence="2 3">FF15</strain>
    </source>
</reference>
<evidence type="ECO:0000313" key="2">
    <source>
        <dbReference type="EMBL" id="MBA2114927.1"/>
    </source>
</evidence>
<evidence type="ECO:0000313" key="3">
    <source>
        <dbReference type="Proteomes" id="UP000551616"/>
    </source>
</evidence>
<accession>A0A7V8V4R6</accession>
<sequence>MIQRISRATVCIMLAGCLTTFTACSTKPSYQEVEIYPTSGSVTVKGEPAYGAVVILHPQGDVGMTKGNRVFAKVKEDGTFAMTTYITEDGAPAGEYLATVIWPLDPNARGPSPDRLRGKYATASQSDLTVMVEEGENQIPPWEL</sequence>
<feature type="chain" id="PRO_5031028153" description="Carboxypeptidase regulatory-like domain-containing protein" evidence="1">
    <location>
        <begin position="24"/>
        <end position="144"/>
    </location>
</feature>
<evidence type="ECO:0000256" key="1">
    <source>
        <dbReference type="SAM" id="SignalP"/>
    </source>
</evidence>
<evidence type="ECO:0008006" key="4">
    <source>
        <dbReference type="Google" id="ProtNLM"/>
    </source>
</evidence>
<keyword evidence="3" id="KW-1185">Reference proteome</keyword>
<comment type="caution">
    <text evidence="2">The sequence shown here is derived from an EMBL/GenBank/DDBJ whole genome shotgun (WGS) entry which is preliminary data.</text>
</comment>
<feature type="signal peptide" evidence="1">
    <location>
        <begin position="1"/>
        <end position="23"/>
    </location>
</feature>
<dbReference type="Proteomes" id="UP000551616">
    <property type="component" value="Unassembled WGS sequence"/>
</dbReference>
<dbReference type="EMBL" id="JABRWO010000005">
    <property type="protein sequence ID" value="MBA2114927.1"/>
    <property type="molecule type" value="Genomic_DNA"/>
</dbReference>
<keyword evidence="1" id="KW-0732">Signal</keyword>
<organism evidence="2 3">
    <name type="scientific">Bremerella alba</name>
    <dbReference type="NCBI Taxonomy" id="980252"/>
    <lineage>
        <taxon>Bacteria</taxon>
        <taxon>Pseudomonadati</taxon>
        <taxon>Planctomycetota</taxon>
        <taxon>Planctomycetia</taxon>
        <taxon>Pirellulales</taxon>
        <taxon>Pirellulaceae</taxon>
        <taxon>Bremerella</taxon>
    </lineage>
</organism>
<gene>
    <name evidence="2" type="ORF">HOV93_20970</name>
</gene>
<dbReference type="PROSITE" id="PS51257">
    <property type="entry name" value="PROKAR_LIPOPROTEIN"/>
    <property type="match status" value="1"/>
</dbReference>
<dbReference type="RefSeq" id="WP_207396392.1">
    <property type="nucleotide sequence ID" value="NZ_JABRWO010000005.1"/>
</dbReference>
<protein>
    <recommendedName>
        <fullName evidence="4">Carboxypeptidase regulatory-like domain-containing protein</fullName>
    </recommendedName>
</protein>
<name>A0A7V8V4R6_9BACT</name>